<dbReference type="EMBL" id="LSZQ01000011">
    <property type="protein sequence ID" value="KXU37909.1"/>
    <property type="molecule type" value="Genomic_DNA"/>
</dbReference>
<dbReference type="Proteomes" id="UP000070058">
    <property type="component" value="Unassembled WGS sequence"/>
</dbReference>
<dbReference type="AlphaFoldDB" id="A0A139STJ7"/>
<keyword evidence="2" id="KW-1185">Reference proteome</keyword>
<accession>A0A139STJ7</accession>
<proteinExistence type="predicted"/>
<reference evidence="2" key="1">
    <citation type="submission" date="2016-02" db="EMBL/GenBank/DDBJ databases">
        <authorList>
            <person name="Sanders J.G."/>
            <person name="Lin J.Y."/>
            <person name="Wertz J.T."/>
            <person name="Russell J.A."/>
            <person name="Moreau C.S."/>
            <person name="Powell S."/>
        </authorList>
    </citation>
    <scope>NUCLEOTIDE SEQUENCE [LARGE SCALE GENOMIC DNA]</scope>
    <source>
        <strain evidence="2">CAG34</strain>
    </source>
</reference>
<organism evidence="1 2">
    <name type="scientific">Cephaloticoccus primus</name>
    <dbReference type="NCBI Taxonomy" id="1548207"/>
    <lineage>
        <taxon>Bacteria</taxon>
        <taxon>Pseudomonadati</taxon>
        <taxon>Verrucomicrobiota</taxon>
        <taxon>Opitutia</taxon>
        <taxon>Opitutales</taxon>
        <taxon>Opitutaceae</taxon>
        <taxon>Cephaloticoccus</taxon>
    </lineage>
</organism>
<name>A0A139STJ7_9BACT</name>
<evidence type="ECO:0000313" key="2">
    <source>
        <dbReference type="Proteomes" id="UP000070058"/>
    </source>
</evidence>
<evidence type="ECO:0000313" key="1">
    <source>
        <dbReference type="EMBL" id="KXU37909.1"/>
    </source>
</evidence>
<dbReference type="RefSeq" id="WP_068628446.1">
    <property type="nucleotide sequence ID" value="NZ_LSZQ01000011.1"/>
</dbReference>
<sequence length="60" mass="6198">MTTVCDTITSAQAMARRLSISLKRFEGLEAREAGEAAVAGVELIGGKASHSYGPGGSRQC</sequence>
<comment type="caution">
    <text evidence="1">The sequence shown here is derived from an EMBL/GenBank/DDBJ whole genome shotgun (WGS) entry which is preliminary data.</text>
</comment>
<protein>
    <submittedName>
        <fullName evidence="1">Uncharacterized protein</fullName>
    </submittedName>
</protein>
<gene>
    <name evidence="1" type="ORF">AXK11_01820</name>
</gene>